<dbReference type="Gene3D" id="3.40.50.1000">
    <property type="entry name" value="HAD superfamily/HAD-like"/>
    <property type="match status" value="2"/>
</dbReference>
<dbReference type="InParanoid" id="A0A1Z5JF21"/>
<proteinExistence type="predicted"/>
<accession>A0A1Z5JF21</accession>
<dbReference type="InterPro" id="IPR023214">
    <property type="entry name" value="HAD_sf"/>
</dbReference>
<dbReference type="EMBL" id="BDSP01000053">
    <property type="protein sequence ID" value="GAX12610.1"/>
    <property type="molecule type" value="Genomic_DNA"/>
</dbReference>
<evidence type="ECO:0000256" key="2">
    <source>
        <dbReference type="SAM" id="SignalP"/>
    </source>
</evidence>
<dbReference type="AlphaFoldDB" id="A0A1Z5JF21"/>
<feature type="signal peptide" evidence="2">
    <location>
        <begin position="1"/>
        <end position="16"/>
    </location>
</feature>
<dbReference type="SFLD" id="SFLDS00003">
    <property type="entry name" value="Haloacid_Dehalogenase"/>
    <property type="match status" value="1"/>
</dbReference>
<protein>
    <submittedName>
        <fullName evidence="3">Uncharacterized protein</fullName>
    </submittedName>
</protein>
<dbReference type="Gene3D" id="1.20.120.1600">
    <property type="match status" value="1"/>
</dbReference>
<keyword evidence="4" id="KW-1185">Reference proteome</keyword>
<dbReference type="SUPFAM" id="SSF56784">
    <property type="entry name" value="HAD-like"/>
    <property type="match status" value="1"/>
</dbReference>
<sequence>MTRLSVVLALLVAVEGFQTPGTTGRVRVASSPLWKASTSSSETKASSTSTPKTKTLGLLTFDLDDTLYPIDTVIQEANTAFARAMNNYGFTGIQPQDIVETSKKIREEMTAENPEAAAALSHTEIRILAIRREMENVIFHKKLKDTADDWATPVSSLSPVVVSHAKKWASEAVSPSIVQAVMNAWEMERHHAAERHLYQEVMEVLSQIKKEHPGVIIGAVTDGKANPAFMTFTLAKHFDFCVSWEDDQGARRKFFKELANVEGNAELKWIYKAALDKYQELASANAALKKGADEDPNKVWIHVGDDLAYDVGGAASCGAKTILVELADKYGQTARHRFDDTKEQPSWSVTTKEELKKRFVMNEAAREFVNAKISFLTRLPEAIDDILAQED</sequence>
<dbReference type="PANTHER" id="PTHR43316">
    <property type="entry name" value="HYDROLASE, HALOACID DELAHOGENASE-RELATED"/>
    <property type="match status" value="1"/>
</dbReference>
<dbReference type="SFLD" id="SFLDG01129">
    <property type="entry name" value="C1.5:_HAD__Beta-PGM__Phosphata"/>
    <property type="match status" value="1"/>
</dbReference>
<dbReference type="Proteomes" id="UP000198406">
    <property type="component" value="Unassembled WGS sequence"/>
</dbReference>
<dbReference type="InterPro" id="IPR051540">
    <property type="entry name" value="S-2-haloacid_dehalogenase"/>
</dbReference>
<dbReference type="PANTHER" id="PTHR43316:SF8">
    <property type="entry name" value="HAD FAMILY HYDROLASE"/>
    <property type="match status" value="1"/>
</dbReference>
<name>A0A1Z5JF21_FISSO</name>
<organism evidence="3 4">
    <name type="scientific">Fistulifera solaris</name>
    <name type="common">Oleaginous diatom</name>
    <dbReference type="NCBI Taxonomy" id="1519565"/>
    <lineage>
        <taxon>Eukaryota</taxon>
        <taxon>Sar</taxon>
        <taxon>Stramenopiles</taxon>
        <taxon>Ochrophyta</taxon>
        <taxon>Bacillariophyta</taxon>
        <taxon>Bacillariophyceae</taxon>
        <taxon>Bacillariophycidae</taxon>
        <taxon>Naviculales</taxon>
        <taxon>Naviculaceae</taxon>
        <taxon>Fistulifera</taxon>
    </lineage>
</organism>
<keyword evidence="2" id="KW-0732">Signal</keyword>
<evidence type="ECO:0000313" key="3">
    <source>
        <dbReference type="EMBL" id="GAX12610.1"/>
    </source>
</evidence>
<comment type="caution">
    <text evidence="3">The sequence shown here is derived from an EMBL/GenBank/DDBJ whole genome shotgun (WGS) entry which is preliminary data.</text>
</comment>
<dbReference type="InterPro" id="IPR036412">
    <property type="entry name" value="HAD-like_sf"/>
</dbReference>
<evidence type="ECO:0000313" key="4">
    <source>
        <dbReference type="Proteomes" id="UP000198406"/>
    </source>
</evidence>
<reference evidence="3 4" key="1">
    <citation type="journal article" date="2015" name="Plant Cell">
        <title>Oil accumulation by the oleaginous diatom Fistulifera solaris as revealed by the genome and transcriptome.</title>
        <authorList>
            <person name="Tanaka T."/>
            <person name="Maeda Y."/>
            <person name="Veluchamy A."/>
            <person name="Tanaka M."/>
            <person name="Abida H."/>
            <person name="Marechal E."/>
            <person name="Bowler C."/>
            <person name="Muto M."/>
            <person name="Sunaga Y."/>
            <person name="Tanaka M."/>
            <person name="Yoshino T."/>
            <person name="Taniguchi T."/>
            <person name="Fukuda Y."/>
            <person name="Nemoto M."/>
            <person name="Matsumoto M."/>
            <person name="Wong P.S."/>
            <person name="Aburatani S."/>
            <person name="Fujibuchi W."/>
        </authorList>
    </citation>
    <scope>NUCLEOTIDE SEQUENCE [LARGE SCALE GENOMIC DNA]</scope>
    <source>
        <strain evidence="3 4">JPCC DA0580</strain>
    </source>
</reference>
<dbReference type="GO" id="GO:0016787">
    <property type="term" value="F:hydrolase activity"/>
    <property type="evidence" value="ECO:0007669"/>
    <property type="project" value="UniProtKB-KW"/>
</dbReference>
<dbReference type="OrthoDB" id="444127at2759"/>
<dbReference type="Pfam" id="PF13242">
    <property type="entry name" value="Hydrolase_like"/>
    <property type="match status" value="1"/>
</dbReference>
<feature type="chain" id="PRO_5013006792" evidence="2">
    <location>
        <begin position="17"/>
        <end position="391"/>
    </location>
</feature>
<keyword evidence="1" id="KW-0378">Hydrolase</keyword>
<gene>
    <name evidence="3" type="ORF">FisN_13Lh071</name>
</gene>
<evidence type="ECO:0000256" key="1">
    <source>
        <dbReference type="ARBA" id="ARBA00022801"/>
    </source>
</evidence>